<dbReference type="Pfam" id="PF00005">
    <property type="entry name" value="ABC_tran"/>
    <property type="match status" value="1"/>
</dbReference>
<dbReference type="Gene3D" id="3.40.50.300">
    <property type="entry name" value="P-loop containing nucleotide triphosphate hydrolases"/>
    <property type="match status" value="1"/>
</dbReference>
<dbReference type="AlphaFoldDB" id="A0A939HQG5"/>
<keyword evidence="2" id="KW-0547">Nucleotide-binding</keyword>
<dbReference type="InterPro" id="IPR017871">
    <property type="entry name" value="ABC_transporter-like_CS"/>
</dbReference>
<evidence type="ECO:0000256" key="4">
    <source>
        <dbReference type="SAM" id="MobiDB-lite"/>
    </source>
</evidence>
<dbReference type="PROSITE" id="PS00211">
    <property type="entry name" value="ABC_TRANSPORTER_1"/>
    <property type="match status" value="1"/>
</dbReference>
<name>A0A939HQG5_9PROT</name>
<keyword evidence="3 6" id="KW-0067">ATP-binding</keyword>
<dbReference type="PANTHER" id="PTHR43023">
    <property type="entry name" value="PROTEIN TRIGALACTOSYLDIACYLGLYCEROL 3, CHLOROPLASTIC"/>
    <property type="match status" value="1"/>
</dbReference>
<keyword evidence="1" id="KW-0813">Transport</keyword>
<proteinExistence type="predicted"/>
<evidence type="ECO:0000259" key="5">
    <source>
        <dbReference type="PROSITE" id="PS50893"/>
    </source>
</evidence>
<keyword evidence="7" id="KW-1185">Reference proteome</keyword>
<dbReference type="GO" id="GO:0005524">
    <property type="term" value="F:ATP binding"/>
    <property type="evidence" value="ECO:0007669"/>
    <property type="project" value="UniProtKB-KW"/>
</dbReference>
<accession>A0A939HQG5</accession>
<dbReference type="PANTHER" id="PTHR43023:SF3">
    <property type="entry name" value="PROTEIN TRIGALACTOSYLDIACYLGLYCEROL 3, CHLOROPLASTIC"/>
    <property type="match status" value="1"/>
</dbReference>
<dbReference type="RefSeq" id="WP_207846764.1">
    <property type="nucleotide sequence ID" value="NZ_JAFVMH010000007.1"/>
</dbReference>
<feature type="domain" description="ABC transporter" evidence="5">
    <location>
        <begin position="30"/>
        <end position="266"/>
    </location>
</feature>
<dbReference type="InterPro" id="IPR003593">
    <property type="entry name" value="AAA+_ATPase"/>
</dbReference>
<sequence>MAAPTPPSAGPANPQGAPTQTTPPAGETLIAVRDVTLAFGEKVIQRNVSFDLKRGSIFAVMGGSGCGKSTLLKSMIGLLRPTTGQIMVEGEDYWAQDEQRRTELNHRFGVLFQSGALWSSMTVGENVALPLEMFTTEPPDVIRRLVELKLGFVGMEQAIDLYPSEISGGMRKRAGLARAIALDPDILFFDEPSAGLDPMSSARLDDLILTLRDGLGATIVIVSHELPSLFAIADDGIFLDAVTHTPIAHGAPRTLRETCAIPEVTAFMNRLSSIPSSGPAPGQTPGKTEG</sequence>
<dbReference type="PROSITE" id="PS50893">
    <property type="entry name" value="ABC_TRANSPORTER_2"/>
    <property type="match status" value="1"/>
</dbReference>
<dbReference type="SMART" id="SM00382">
    <property type="entry name" value="AAA"/>
    <property type="match status" value="1"/>
</dbReference>
<gene>
    <name evidence="6" type="ORF">J2D77_13040</name>
</gene>
<dbReference type="Proteomes" id="UP000664073">
    <property type="component" value="Unassembled WGS sequence"/>
</dbReference>
<evidence type="ECO:0000313" key="7">
    <source>
        <dbReference type="Proteomes" id="UP000664073"/>
    </source>
</evidence>
<organism evidence="6 7">
    <name type="scientific">Acetobacter garciniae</name>
    <dbReference type="NCBI Taxonomy" id="2817435"/>
    <lineage>
        <taxon>Bacteria</taxon>
        <taxon>Pseudomonadati</taxon>
        <taxon>Pseudomonadota</taxon>
        <taxon>Alphaproteobacteria</taxon>
        <taxon>Acetobacterales</taxon>
        <taxon>Acetobacteraceae</taxon>
        <taxon>Acetobacter</taxon>
    </lineage>
</organism>
<dbReference type="InterPro" id="IPR027417">
    <property type="entry name" value="P-loop_NTPase"/>
</dbReference>
<dbReference type="EMBL" id="JAFVMH010000007">
    <property type="protein sequence ID" value="MBO1326077.1"/>
    <property type="molecule type" value="Genomic_DNA"/>
</dbReference>
<protein>
    <submittedName>
        <fullName evidence="6">ATP-binding cassette domain-containing protein</fullName>
    </submittedName>
</protein>
<feature type="region of interest" description="Disordered" evidence="4">
    <location>
        <begin position="1"/>
        <end position="25"/>
    </location>
</feature>
<feature type="compositionally biased region" description="Low complexity" evidence="4">
    <location>
        <begin position="11"/>
        <end position="25"/>
    </location>
</feature>
<evidence type="ECO:0000256" key="3">
    <source>
        <dbReference type="ARBA" id="ARBA00022840"/>
    </source>
</evidence>
<feature type="region of interest" description="Disordered" evidence="4">
    <location>
        <begin position="271"/>
        <end position="290"/>
    </location>
</feature>
<evidence type="ECO:0000256" key="2">
    <source>
        <dbReference type="ARBA" id="ARBA00022741"/>
    </source>
</evidence>
<dbReference type="GO" id="GO:0016887">
    <property type="term" value="F:ATP hydrolysis activity"/>
    <property type="evidence" value="ECO:0007669"/>
    <property type="project" value="InterPro"/>
</dbReference>
<dbReference type="InterPro" id="IPR003439">
    <property type="entry name" value="ABC_transporter-like_ATP-bd"/>
</dbReference>
<evidence type="ECO:0000313" key="6">
    <source>
        <dbReference type="EMBL" id="MBO1326077.1"/>
    </source>
</evidence>
<reference evidence="6" key="1">
    <citation type="submission" date="2021-03" db="EMBL/GenBank/DDBJ databases">
        <title>The complete genome sequence of Acetobacter sp. TBRC 12339.</title>
        <authorList>
            <person name="Charoenyingcharoen P."/>
            <person name="Yukphan P."/>
        </authorList>
    </citation>
    <scope>NUCLEOTIDE SEQUENCE</scope>
    <source>
        <strain evidence="6">TBRC 12339</strain>
    </source>
</reference>
<evidence type="ECO:0000256" key="1">
    <source>
        <dbReference type="ARBA" id="ARBA00022448"/>
    </source>
</evidence>
<dbReference type="SUPFAM" id="SSF52540">
    <property type="entry name" value="P-loop containing nucleoside triphosphate hydrolases"/>
    <property type="match status" value="1"/>
</dbReference>
<comment type="caution">
    <text evidence="6">The sequence shown here is derived from an EMBL/GenBank/DDBJ whole genome shotgun (WGS) entry which is preliminary data.</text>
</comment>